<name>A0ABZ0I4P5_9GAMM</name>
<gene>
    <name evidence="2" type="ORF">R0135_17205</name>
</gene>
<protein>
    <submittedName>
        <fullName evidence="2">Uncharacterized protein</fullName>
    </submittedName>
</protein>
<organism evidence="2 3">
    <name type="scientific">Congregibacter variabilis</name>
    <dbReference type="NCBI Taxonomy" id="3081200"/>
    <lineage>
        <taxon>Bacteria</taxon>
        <taxon>Pseudomonadati</taxon>
        <taxon>Pseudomonadota</taxon>
        <taxon>Gammaproteobacteria</taxon>
        <taxon>Cellvibrionales</taxon>
        <taxon>Halieaceae</taxon>
        <taxon>Congregibacter</taxon>
    </lineage>
</organism>
<keyword evidence="3" id="KW-1185">Reference proteome</keyword>
<evidence type="ECO:0000313" key="2">
    <source>
        <dbReference type="EMBL" id="WOJ93495.1"/>
    </source>
</evidence>
<dbReference type="PROSITE" id="PS51257">
    <property type="entry name" value="PROKAR_LIPOPROTEIN"/>
    <property type="match status" value="1"/>
</dbReference>
<dbReference type="RefSeq" id="WP_407348143.1">
    <property type="nucleotide sequence ID" value="NZ_CP136864.1"/>
</dbReference>
<dbReference type="EMBL" id="CP136864">
    <property type="protein sequence ID" value="WOJ93495.1"/>
    <property type="molecule type" value="Genomic_DNA"/>
</dbReference>
<evidence type="ECO:0000256" key="1">
    <source>
        <dbReference type="SAM" id="Phobius"/>
    </source>
</evidence>
<keyword evidence="1" id="KW-1133">Transmembrane helix</keyword>
<evidence type="ECO:0000313" key="3">
    <source>
        <dbReference type="Proteomes" id="UP001626537"/>
    </source>
</evidence>
<sequence>MHKAGEVEVGAQQVRRTDRRSYQILLAMAVSCFFVVSVFTRLLPRALRPFAASARKRESCFEEARRVALAVIPYAFEW</sequence>
<proteinExistence type="predicted"/>
<reference evidence="2 3" key="1">
    <citation type="submission" date="2023-10" db="EMBL/GenBank/DDBJ databases">
        <title>Two novel species belonging to the OM43/NOR5 clade.</title>
        <authorList>
            <person name="Park M."/>
        </authorList>
    </citation>
    <scope>NUCLEOTIDE SEQUENCE [LARGE SCALE GENOMIC DNA]</scope>
    <source>
        <strain evidence="2 3">IMCC43200</strain>
    </source>
</reference>
<accession>A0ABZ0I4P5</accession>
<keyword evidence="1" id="KW-0812">Transmembrane</keyword>
<dbReference type="Proteomes" id="UP001626537">
    <property type="component" value="Chromosome"/>
</dbReference>
<feature type="transmembrane region" description="Helical" evidence="1">
    <location>
        <begin position="22"/>
        <end position="43"/>
    </location>
</feature>
<keyword evidence="1" id="KW-0472">Membrane</keyword>